<evidence type="ECO:0000256" key="1">
    <source>
        <dbReference type="ARBA" id="ARBA00022737"/>
    </source>
</evidence>
<dbReference type="EMBL" id="HBGA01001449">
    <property type="protein sequence ID" value="CAD8989506.1"/>
    <property type="molecule type" value="Transcribed_RNA"/>
</dbReference>
<dbReference type="SUPFAM" id="SSF54928">
    <property type="entry name" value="RNA-binding domain, RBD"/>
    <property type="match status" value="2"/>
</dbReference>
<dbReference type="SMART" id="SM00360">
    <property type="entry name" value="RRM"/>
    <property type="match status" value="3"/>
</dbReference>
<organism evidence="6">
    <name type="scientific">Eutreptiella gymnastica</name>
    <dbReference type="NCBI Taxonomy" id="73025"/>
    <lineage>
        <taxon>Eukaryota</taxon>
        <taxon>Discoba</taxon>
        <taxon>Euglenozoa</taxon>
        <taxon>Euglenida</taxon>
        <taxon>Spirocuta</taxon>
        <taxon>Euglenophyceae</taxon>
        <taxon>Eutreptiales</taxon>
        <taxon>Eutreptiaceae</taxon>
        <taxon>Eutreptiella</taxon>
    </lineage>
</organism>
<evidence type="ECO:0000256" key="2">
    <source>
        <dbReference type="ARBA" id="ARBA00022884"/>
    </source>
</evidence>
<keyword evidence="2 3" id="KW-0694">RNA-binding</keyword>
<dbReference type="Pfam" id="PF00076">
    <property type="entry name" value="RRM_1"/>
    <property type="match status" value="3"/>
</dbReference>
<feature type="compositionally biased region" description="Low complexity" evidence="4">
    <location>
        <begin position="362"/>
        <end position="386"/>
    </location>
</feature>
<keyword evidence="1" id="KW-0677">Repeat</keyword>
<dbReference type="Gene3D" id="3.30.70.330">
    <property type="match status" value="3"/>
</dbReference>
<reference evidence="6" key="1">
    <citation type="submission" date="2021-01" db="EMBL/GenBank/DDBJ databases">
        <authorList>
            <person name="Corre E."/>
            <person name="Pelletier E."/>
            <person name="Niang G."/>
            <person name="Scheremetjew M."/>
            <person name="Finn R."/>
            <person name="Kale V."/>
            <person name="Holt S."/>
            <person name="Cochrane G."/>
            <person name="Meng A."/>
            <person name="Brown T."/>
            <person name="Cohen L."/>
        </authorList>
    </citation>
    <scope>NUCLEOTIDE SEQUENCE</scope>
    <source>
        <strain evidence="6">NIES-381</strain>
    </source>
</reference>
<dbReference type="PRINTS" id="PR00961">
    <property type="entry name" value="HUDSXLRNA"/>
</dbReference>
<feature type="domain" description="RRM" evidence="5">
    <location>
        <begin position="556"/>
        <end position="632"/>
    </location>
</feature>
<feature type="domain" description="RRM" evidence="5">
    <location>
        <begin position="153"/>
        <end position="229"/>
    </location>
</feature>
<feature type="compositionally biased region" description="Polar residues" evidence="4">
    <location>
        <begin position="486"/>
        <end position="502"/>
    </location>
</feature>
<dbReference type="CDD" id="cd00590">
    <property type="entry name" value="RRM_SF"/>
    <property type="match status" value="3"/>
</dbReference>
<gene>
    <name evidence="6" type="ORF">EGYM00392_LOCUS547</name>
</gene>
<evidence type="ECO:0000313" key="6">
    <source>
        <dbReference type="EMBL" id="CAD8989506.1"/>
    </source>
</evidence>
<dbReference type="InterPro" id="IPR035979">
    <property type="entry name" value="RBD_domain_sf"/>
</dbReference>
<name>A0A7S1HS41_9EUGL</name>
<dbReference type="GO" id="GO:1990904">
    <property type="term" value="C:ribonucleoprotein complex"/>
    <property type="evidence" value="ECO:0007669"/>
    <property type="project" value="InterPro"/>
</dbReference>
<feature type="compositionally biased region" description="Low complexity" evidence="4">
    <location>
        <begin position="339"/>
        <end position="355"/>
    </location>
</feature>
<dbReference type="GO" id="GO:0003723">
    <property type="term" value="F:RNA binding"/>
    <property type="evidence" value="ECO:0007669"/>
    <property type="project" value="UniProtKB-UniRule"/>
</dbReference>
<dbReference type="AlphaFoldDB" id="A0A7S1HS41"/>
<dbReference type="InterPro" id="IPR000504">
    <property type="entry name" value="RRM_dom"/>
</dbReference>
<feature type="region of interest" description="Disordered" evidence="4">
    <location>
        <begin position="322"/>
        <end position="387"/>
    </location>
</feature>
<evidence type="ECO:0000259" key="5">
    <source>
        <dbReference type="PROSITE" id="PS50102"/>
    </source>
</evidence>
<dbReference type="PANTHER" id="PTHR48027">
    <property type="entry name" value="HETEROGENEOUS NUCLEAR RIBONUCLEOPROTEIN 87F-RELATED"/>
    <property type="match status" value="1"/>
</dbReference>
<dbReference type="PROSITE" id="PS50102">
    <property type="entry name" value="RRM"/>
    <property type="match status" value="3"/>
</dbReference>
<protein>
    <recommendedName>
        <fullName evidence="5">RRM domain-containing protein</fullName>
    </recommendedName>
</protein>
<evidence type="ECO:0000256" key="4">
    <source>
        <dbReference type="SAM" id="MobiDB-lite"/>
    </source>
</evidence>
<dbReference type="InterPro" id="IPR052462">
    <property type="entry name" value="SLIRP/GR-RBP-like"/>
</dbReference>
<feature type="region of interest" description="Disordered" evidence="4">
    <location>
        <begin position="399"/>
        <end position="419"/>
    </location>
</feature>
<proteinExistence type="predicted"/>
<dbReference type="InterPro" id="IPR002343">
    <property type="entry name" value="Hud_Sxl_RNA"/>
</dbReference>
<feature type="region of interest" description="Disordered" evidence="4">
    <location>
        <begin position="482"/>
        <end position="540"/>
    </location>
</feature>
<feature type="region of interest" description="Disordered" evidence="4">
    <location>
        <begin position="119"/>
        <end position="141"/>
    </location>
</feature>
<feature type="compositionally biased region" description="Basic and acidic residues" evidence="4">
    <location>
        <begin position="322"/>
        <end position="335"/>
    </location>
</feature>
<feature type="domain" description="RRM" evidence="5">
    <location>
        <begin position="241"/>
        <end position="321"/>
    </location>
</feature>
<accession>A0A7S1HS41</accession>
<dbReference type="InterPro" id="IPR012677">
    <property type="entry name" value="Nucleotide-bd_a/b_plait_sf"/>
</dbReference>
<feature type="compositionally biased region" description="Basic and acidic residues" evidence="4">
    <location>
        <begin position="518"/>
        <end position="535"/>
    </location>
</feature>
<evidence type="ECO:0000256" key="3">
    <source>
        <dbReference type="PROSITE-ProRule" id="PRU00176"/>
    </source>
</evidence>
<sequence>MSPPTPFVPLSVSDIVGNSHTVYMSQPWVSGYGANMPATQMAPEVRLVPEQYMRAPIEQPVTTQHGAGNNGLALSLSNVAQHMSLFAKAGGTQEHLPAFSQARTTPEVLTTLLDKCGTTVTTSDEHRPSTRSTSSSAEVCENDDLPEAQRAGSNLYVSNLPSTMTQSMFRLMFSSFGTIIGARLVKRRKGDAPIGFVQFTTAEMAQSAIANMDGKQVEGAYISVRLANRDKDKGIHNKPSSNLYVANLPQKVTELDLRIIFSRYGDIHSLRVLKYPNTGVSKGTALVRFVSIEDATRAKDALHCLPLHGQDLPLEVKYAETKEEKLSRRDNRANSDNKQLQQQKQQSSQQPQLPQHQPPPLQHQKQPQLPQPQQQQVQLSSNQSSSDDIFGAYRQHFKSEDQLEQSPSLMPSPPEEMLATSMDSHKSTFVPTTATSEGDPNPFSRISPFGFLPLEPETQQSNDNSMRVLTDYIKWMMHTKEENDAKSSSNTDSIGTWTTNDSPYPRSPQDPQEPLRTPPREPNTHGRQDSEDAPRHFGSPMSLADLCQQQKPIQGDVLQVSGLASSVDRLGLYELFTPHGAIMQLETVSDRHIGTVTAIVKFRNPEDAAMAQLKLNRELFQGRLLEAKLAPCRNTLNW</sequence>